<feature type="region of interest" description="Disordered" evidence="1">
    <location>
        <begin position="1"/>
        <end position="124"/>
    </location>
</feature>
<keyword evidence="3" id="KW-1185">Reference proteome</keyword>
<organism evidence="2 3">
    <name type="scientific">Daphnia magna</name>
    <dbReference type="NCBI Taxonomy" id="35525"/>
    <lineage>
        <taxon>Eukaryota</taxon>
        <taxon>Metazoa</taxon>
        <taxon>Ecdysozoa</taxon>
        <taxon>Arthropoda</taxon>
        <taxon>Crustacea</taxon>
        <taxon>Branchiopoda</taxon>
        <taxon>Diplostraca</taxon>
        <taxon>Cladocera</taxon>
        <taxon>Anomopoda</taxon>
        <taxon>Daphniidae</taxon>
        <taxon>Daphnia</taxon>
    </lineage>
</organism>
<reference evidence="2 3" key="1">
    <citation type="submission" date="2016-03" db="EMBL/GenBank/DDBJ databases">
        <title>EvidentialGene: Evidence-directed Construction of Genes on Genomes.</title>
        <authorList>
            <person name="Gilbert D.G."/>
            <person name="Choi J.-H."/>
            <person name="Mockaitis K."/>
            <person name="Colbourne J."/>
            <person name="Pfrender M."/>
        </authorList>
    </citation>
    <scope>NUCLEOTIDE SEQUENCE [LARGE SCALE GENOMIC DNA]</scope>
    <source>
        <strain evidence="2 3">Xinb3</strain>
        <tissue evidence="2">Complete organism</tissue>
    </source>
</reference>
<sequence length="124" mass="13079">QPGQHLPPGAQGVPQPATRLRDAGADPLGLQPGRVQLRHRHSGNPAPRAHRRGRRGPLAALHTVGQRLPAAVLPPPGTHRPGAHGPGHGHRALHLHPGHSAGLPARRARRAQPGGAAQRRRHTD</sequence>
<evidence type="ECO:0000256" key="1">
    <source>
        <dbReference type="SAM" id="MobiDB-lite"/>
    </source>
</evidence>
<dbReference type="AlphaFoldDB" id="A0A162C4A9"/>
<dbReference type="Proteomes" id="UP000076858">
    <property type="component" value="Unassembled WGS sequence"/>
</dbReference>
<feature type="non-terminal residue" evidence="2">
    <location>
        <position position="124"/>
    </location>
</feature>
<comment type="caution">
    <text evidence="2">The sequence shown here is derived from an EMBL/GenBank/DDBJ whole genome shotgun (WGS) entry which is preliminary data.</text>
</comment>
<gene>
    <name evidence="2" type="ORF">APZ42_002782</name>
</gene>
<proteinExistence type="predicted"/>
<feature type="compositionally biased region" description="Basic residues" evidence="1">
    <location>
        <begin position="36"/>
        <end position="55"/>
    </location>
</feature>
<feature type="non-terminal residue" evidence="2">
    <location>
        <position position="1"/>
    </location>
</feature>
<accession>A0A162C4A9</accession>
<evidence type="ECO:0000313" key="3">
    <source>
        <dbReference type="Proteomes" id="UP000076858"/>
    </source>
</evidence>
<name>A0A162C4A9_9CRUS</name>
<feature type="compositionally biased region" description="Basic residues" evidence="1">
    <location>
        <begin position="87"/>
        <end position="97"/>
    </location>
</feature>
<dbReference type="EMBL" id="LRGB01008546">
    <property type="protein sequence ID" value="KZS00781.1"/>
    <property type="molecule type" value="Genomic_DNA"/>
</dbReference>
<evidence type="ECO:0000313" key="2">
    <source>
        <dbReference type="EMBL" id="KZS00781.1"/>
    </source>
</evidence>
<protein>
    <submittedName>
        <fullName evidence="2">Uncharacterized protein</fullName>
    </submittedName>
</protein>